<evidence type="ECO:0000313" key="12">
    <source>
        <dbReference type="EMBL" id="PIR45095.1"/>
    </source>
</evidence>
<dbReference type="Proteomes" id="UP000228767">
    <property type="component" value="Unassembled WGS sequence"/>
</dbReference>
<reference evidence="12 13" key="1">
    <citation type="submission" date="2017-09" db="EMBL/GenBank/DDBJ databases">
        <title>Depth-based differentiation of microbial function through sediment-hosted aquifers and enrichment of novel symbionts in the deep terrestrial subsurface.</title>
        <authorList>
            <person name="Probst A.J."/>
            <person name="Ladd B."/>
            <person name="Jarett J.K."/>
            <person name="Geller-Mcgrath D.E."/>
            <person name="Sieber C.M."/>
            <person name="Emerson J.B."/>
            <person name="Anantharaman K."/>
            <person name="Thomas B.C."/>
            <person name="Malmstrom R."/>
            <person name="Stieglmeier M."/>
            <person name="Klingl A."/>
            <person name="Woyke T."/>
            <person name="Ryan C.M."/>
            <person name="Banfield J.F."/>
        </authorList>
    </citation>
    <scope>NUCLEOTIDE SEQUENCE [LARGE SCALE GENOMIC DNA]</scope>
    <source>
        <strain evidence="12">CG10_big_fil_rev_8_21_14_0_10_51_16</strain>
    </source>
</reference>
<keyword evidence="3 10" id="KW-0812">Transmembrane</keyword>
<evidence type="ECO:0000259" key="11">
    <source>
        <dbReference type="SMART" id="SM00756"/>
    </source>
</evidence>
<dbReference type="SMART" id="SM00756">
    <property type="entry name" value="VKc"/>
    <property type="match status" value="1"/>
</dbReference>
<keyword evidence="4" id="KW-0874">Quinone</keyword>
<evidence type="ECO:0000256" key="4">
    <source>
        <dbReference type="ARBA" id="ARBA00022719"/>
    </source>
</evidence>
<evidence type="ECO:0000256" key="8">
    <source>
        <dbReference type="ARBA" id="ARBA00023157"/>
    </source>
</evidence>
<accession>A0A2H0RH41</accession>
<feature type="transmembrane region" description="Helical" evidence="10">
    <location>
        <begin position="87"/>
        <end position="111"/>
    </location>
</feature>
<evidence type="ECO:0000313" key="13">
    <source>
        <dbReference type="Proteomes" id="UP000228767"/>
    </source>
</evidence>
<keyword evidence="9" id="KW-0676">Redox-active center</keyword>
<dbReference type="GO" id="GO:0016020">
    <property type="term" value="C:membrane"/>
    <property type="evidence" value="ECO:0007669"/>
    <property type="project" value="UniProtKB-SubCell"/>
</dbReference>
<keyword evidence="6" id="KW-0560">Oxidoreductase</keyword>
<dbReference type="GO" id="GO:0016491">
    <property type="term" value="F:oxidoreductase activity"/>
    <property type="evidence" value="ECO:0007669"/>
    <property type="project" value="UniProtKB-KW"/>
</dbReference>
<keyword evidence="5 10" id="KW-1133">Transmembrane helix</keyword>
<dbReference type="Gene3D" id="1.20.1440.130">
    <property type="entry name" value="VKOR domain"/>
    <property type="match status" value="1"/>
</dbReference>
<evidence type="ECO:0000256" key="6">
    <source>
        <dbReference type="ARBA" id="ARBA00023002"/>
    </source>
</evidence>
<sequence>MNSPTLFIALVSFLGLLLSLYIANTKRMSKPLVCPIGGHCDAVTHSDFSTFLGIPLEYLGIAYYGLATLAYLWLGVAMISAPVGLPFWVYIVTVLAFFFSLYLTFIQGFVIRQWCTW</sequence>
<evidence type="ECO:0000256" key="1">
    <source>
        <dbReference type="ARBA" id="ARBA00004141"/>
    </source>
</evidence>
<feature type="non-terminal residue" evidence="12">
    <location>
        <position position="117"/>
    </location>
</feature>
<dbReference type="AlphaFoldDB" id="A0A2H0RH41"/>
<evidence type="ECO:0000256" key="10">
    <source>
        <dbReference type="SAM" id="Phobius"/>
    </source>
</evidence>
<keyword evidence="8" id="KW-1015">Disulfide bond</keyword>
<dbReference type="EMBL" id="PCYI01000006">
    <property type="protein sequence ID" value="PIR45095.1"/>
    <property type="molecule type" value="Genomic_DNA"/>
</dbReference>
<comment type="subcellular location">
    <subcellularLocation>
        <location evidence="1">Membrane</location>
        <topology evidence="1">Multi-pass membrane protein</topology>
    </subcellularLocation>
</comment>
<evidence type="ECO:0000256" key="9">
    <source>
        <dbReference type="ARBA" id="ARBA00023284"/>
    </source>
</evidence>
<name>A0A2H0RH41_9BACT</name>
<dbReference type="InterPro" id="IPR038354">
    <property type="entry name" value="VKOR_sf"/>
</dbReference>
<evidence type="ECO:0000256" key="7">
    <source>
        <dbReference type="ARBA" id="ARBA00023136"/>
    </source>
</evidence>
<comment type="similarity">
    <text evidence="2">Belongs to the VKOR family.</text>
</comment>
<organism evidence="12 13">
    <name type="scientific">Candidatus Vogelbacteria bacterium CG10_big_fil_rev_8_21_14_0_10_51_16</name>
    <dbReference type="NCBI Taxonomy" id="1975045"/>
    <lineage>
        <taxon>Bacteria</taxon>
        <taxon>Candidatus Vogeliibacteriota</taxon>
    </lineage>
</organism>
<feature type="transmembrane region" description="Helical" evidence="10">
    <location>
        <begin position="6"/>
        <end position="23"/>
    </location>
</feature>
<feature type="domain" description="Vitamin K epoxide reductase" evidence="11">
    <location>
        <begin position="1"/>
        <end position="112"/>
    </location>
</feature>
<gene>
    <name evidence="12" type="ORF">COV10_01040</name>
</gene>
<dbReference type="Pfam" id="PF07884">
    <property type="entry name" value="VKOR"/>
    <property type="match status" value="1"/>
</dbReference>
<comment type="caution">
    <text evidence="12">The sequence shown here is derived from an EMBL/GenBank/DDBJ whole genome shotgun (WGS) entry which is preliminary data.</text>
</comment>
<protein>
    <recommendedName>
        <fullName evidence="11">Vitamin K epoxide reductase domain-containing protein</fullName>
    </recommendedName>
</protein>
<dbReference type="GO" id="GO:0048038">
    <property type="term" value="F:quinone binding"/>
    <property type="evidence" value="ECO:0007669"/>
    <property type="project" value="UniProtKB-KW"/>
</dbReference>
<evidence type="ECO:0000256" key="2">
    <source>
        <dbReference type="ARBA" id="ARBA00006214"/>
    </source>
</evidence>
<proteinExistence type="inferred from homology"/>
<dbReference type="InterPro" id="IPR012932">
    <property type="entry name" value="VKOR"/>
</dbReference>
<evidence type="ECO:0000256" key="3">
    <source>
        <dbReference type="ARBA" id="ARBA00022692"/>
    </source>
</evidence>
<feature type="transmembrane region" description="Helical" evidence="10">
    <location>
        <begin position="61"/>
        <end position="81"/>
    </location>
</feature>
<keyword evidence="7 10" id="KW-0472">Membrane</keyword>
<evidence type="ECO:0000256" key="5">
    <source>
        <dbReference type="ARBA" id="ARBA00022989"/>
    </source>
</evidence>